<dbReference type="GO" id="GO:0005654">
    <property type="term" value="C:nucleoplasm"/>
    <property type="evidence" value="ECO:0007669"/>
    <property type="project" value="UniProtKB-ARBA"/>
</dbReference>
<organism evidence="8 9">
    <name type="scientific">Komagataella pastoris</name>
    <name type="common">Yeast</name>
    <name type="synonym">Pichia pastoris</name>
    <dbReference type="NCBI Taxonomy" id="4922"/>
    <lineage>
        <taxon>Eukaryota</taxon>
        <taxon>Fungi</taxon>
        <taxon>Dikarya</taxon>
        <taxon>Ascomycota</taxon>
        <taxon>Saccharomycotina</taxon>
        <taxon>Pichiomycetes</taxon>
        <taxon>Pichiales</taxon>
        <taxon>Pichiaceae</taxon>
        <taxon>Komagataella</taxon>
    </lineage>
</organism>
<feature type="region of interest" description="Disordered" evidence="7">
    <location>
        <begin position="385"/>
        <end position="438"/>
    </location>
</feature>
<feature type="compositionally biased region" description="Basic residues" evidence="7">
    <location>
        <begin position="865"/>
        <end position="876"/>
    </location>
</feature>
<protein>
    <submittedName>
        <fullName evidence="8">BA75_03454T0</fullName>
    </submittedName>
</protein>
<feature type="compositionally biased region" description="Basic and acidic residues" evidence="7">
    <location>
        <begin position="397"/>
        <end position="413"/>
    </location>
</feature>
<dbReference type="SMART" id="SM01401">
    <property type="entry name" value="Sds3"/>
    <property type="match status" value="1"/>
</dbReference>
<feature type="region of interest" description="Disordered" evidence="7">
    <location>
        <begin position="819"/>
        <end position="876"/>
    </location>
</feature>
<dbReference type="EMBL" id="CP014586">
    <property type="protein sequence ID" value="ANZ77246.1"/>
    <property type="molecule type" value="Genomic_DNA"/>
</dbReference>
<feature type="region of interest" description="Disordered" evidence="7">
    <location>
        <begin position="937"/>
        <end position="968"/>
    </location>
</feature>
<gene>
    <name evidence="8" type="ORF">ATY40_BA7503454</name>
</gene>
<evidence type="ECO:0000256" key="3">
    <source>
        <dbReference type="ARBA" id="ARBA00023015"/>
    </source>
</evidence>
<evidence type="ECO:0000256" key="1">
    <source>
        <dbReference type="ARBA" id="ARBA00004123"/>
    </source>
</evidence>
<evidence type="ECO:0000256" key="6">
    <source>
        <dbReference type="SAM" id="Coils"/>
    </source>
</evidence>
<keyword evidence="5" id="KW-0539">Nucleus</keyword>
<feature type="compositionally biased region" description="Polar residues" evidence="7">
    <location>
        <begin position="819"/>
        <end position="829"/>
    </location>
</feature>
<feature type="compositionally biased region" description="Low complexity" evidence="7">
    <location>
        <begin position="845"/>
        <end position="859"/>
    </location>
</feature>
<feature type="region of interest" description="Disordered" evidence="7">
    <location>
        <begin position="94"/>
        <end position="125"/>
    </location>
</feature>
<dbReference type="InterPro" id="IPR013907">
    <property type="entry name" value="Sds3"/>
</dbReference>
<keyword evidence="4" id="KW-0804">Transcription</keyword>
<accession>A0A1B2JGT5</accession>
<name>A0A1B2JGT5_PICPA</name>
<evidence type="ECO:0000256" key="5">
    <source>
        <dbReference type="ARBA" id="ARBA00023242"/>
    </source>
</evidence>
<evidence type="ECO:0000256" key="7">
    <source>
        <dbReference type="SAM" id="MobiDB-lite"/>
    </source>
</evidence>
<keyword evidence="2" id="KW-0678">Repressor</keyword>
<dbReference type="GO" id="GO:0010468">
    <property type="term" value="P:regulation of gene expression"/>
    <property type="evidence" value="ECO:0007669"/>
    <property type="project" value="UniProtKB-ARBA"/>
</dbReference>
<keyword evidence="3" id="KW-0805">Transcription regulation</keyword>
<evidence type="ECO:0000256" key="2">
    <source>
        <dbReference type="ARBA" id="ARBA00022491"/>
    </source>
</evidence>
<feature type="compositionally biased region" description="Polar residues" evidence="7">
    <location>
        <begin position="427"/>
        <end position="438"/>
    </location>
</feature>
<feature type="compositionally biased region" description="Basic and acidic residues" evidence="7">
    <location>
        <begin position="99"/>
        <end position="115"/>
    </location>
</feature>
<feature type="compositionally biased region" description="Polar residues" evidence="7">
    <location>
        <begin position="938"/>
        <end position="952"/>
    </location>
</feature>
<dbReference type="Proteomes" id="UP000094565">
    <property type="component" value="Chromosome 3"/>
</dbReference>
<sequence>MSDDFLSREASRYCWMPPIPQSYSNANDSTQSRQQVILDQQRSQSSYPVLLQNNFNCTLSNSGPNSSESKTLMHTPTASIPSFQYQQEFRLESVGFNNEETKRTSKGTRKEESPPHVKSSGENLNTYSLYPPMSIEEIKRVNEQNRRVQIELALKREGFNGQHTDASIFNDIRSGSSLLARGRSASTVSEYYDADGKRRTKRLKFKKQKGTLPLLVPLPNDAPLFPEGKNHGTKRENKGYEKNPEFDHLPPINKLHLHGQGPPTISTPVSRPLMAQQPSNPFASIRYPPTQQPEYPQQPIPFPASMQVQDQPIFETQLPHQRLVYMNYYYPPIFQPQVHPELQAASLTDGEKVSMMPNHYYAGSFPTEQMHGPVLPHLQFLPSQIDSQTQPNNDLDLQSKREVPDGKHAETSRVSRSTKGFEELQEQPLQGNRSYHTQLSSDNNEALGINLLASLRLNLSVDDLNAYLAALGISSLMKARELSYQERLQQLEEEERLKERQWSRIEQTLEEFCQPEKKMHIKGLCDQLFHVENPVKRKFNRVLLSKANNLADFVCGRVGNSTKAFKDLKRKFQDMEDYNTFPPNMLLQKFYESYKFTLGQGEVTDDVGASNGRSSGNKLIVDNDLRSSEIPEKYSPSHGHGNLLENVPFELVNASSTNINRRRKVLELNIQNLANYEFEHTNESKERRILLLQDQLKKLMEPVDIKRPLIGKTSTENEEFQTRLSDLSERRDYELIRSMNYNQYRISKLMSHYYDRTKDLYQEMVELANLRLFRLKHFLLCQRKLLERGKIDRDLLFDISSAKGVKLWDHFAKESSIVSATTPNSNSREVTPDATKSEPNEESQNNTDSDSTDASTNTSVVIKPGAKKGRKVRSKSVNHSFDEFSPILTDQEFFMLTNNNSKYYEKYVLRCNFRDKEVEDVERQVALKIADSLRDSKSNFTRQGRPSRNSTIEGGLPHNRNSNPSRAVRDNNAREALEVEFPRKTYPQFPEFTGEVRRKELSHTQSTIDLYFSQYRTSSGKHSEAQQMNRIFKHYRPPYGLDAEVISEDLRKMGINPIGK</sequence>
<evidence type="ECO:0000313" key="8">
    <source>
        <dbReference type="EMBL" id="ANZ77246.1"/>
    </source>
</evidence>
<dbReference type="OrthoDB" id="3998151at2759"/>
<keyword evidence="9" id="KW-1185">Reference proteome</keyword>
<evidence type="ECO:0000313" key="9">
    <source>
        <dbReference type="Proteomes" id="UP000094565"/>
    </source>
</evidence>
<feature type="coiled-coil region" evidence="6">
    <location>
        <begin position="474"/>
        <end position="508"/>
    </location>
</feature>
<keyword evidence="6" id="KW-0175">Coiled coil</keyword>
<comment type="subcellular location">
    <subcellularLocation>
        <location evidence="1">Nucleus</location>
    </subcellularLocation>
</comment>
<reference evidence="8 9" key="1">
    <citation type="submission" date="2016-02" db="EMBL/GenBank/DDBJ databases">
        <title>Comparative genomic and transcriptomic foundation for Pichia pastoris.</title>
        <authorList>
            <person name="Love K.R."/>
            <person name="Shah K.A."/>
            <person name="Whittaker C.A."/>
            <person name="Wu J."/>
            <person name="Bartlett M.C."/>
            <person name="Ma D."/>
            <person name="Leeson R.L."/>
            <person name="Priest M."/>
            <person name="Young S.K."/>
            <person name="Love J.C."/>
        </authorList>
    </citation>
    <scope>NUCLEOTIDE SEQUENCE [LARGE SCALE GENOMIC DNA]</scope>
    <source>
        <strain evidence="8 9">ATCC 28485</strain>
    </source>
</reference>
<proteinExistence type="predicted"/>
<dbReference type="AlphaFoldDB" id="A0A1B2JGT5"/>
<feature type="compositionally biased region" description="Polar residues" evidence="7">
    <location>
        <begin position="385"/>
        <end position="396"/>
    </location>
</feature>
<evidence type="ECO:0000256" key="4">
    <source>
        <dbReference type="ARBA" id="ARBA00023163"/>
    </source>
</evidence>